<dbReference type="GO" id="GO:0004252">
    <property type="term" value="F:serine-type endopeptidase activity"/>
    <property type="evidence" value="ECO:0007669"/>
    <property type="project" value="InterPro"/>
</dbReference>
<dbReference type="InterPro" id="IPR001254">
    <property type="entry name" value="Trypsin_dom"/>
</dbReference>
<dbReference type="STRING" id="568069.A0A1J1IEL6"/>
<keyword evidence="7" id="KW-1185">Reference proteome</keyword>
<evidence type="ECO:0000256" key="2">
    <source>
        <dbReference type="ARBA" id="ARBA00024195"/>
    </source>
</evidence>
<dbReference type="Gene3D" id="2.40.10.10">
    <property type="entry name" value="Trypsin-like serine proteases"/>
    <property type="match status" value="1"/>
</dbReference>
<evidence type="ECO:0000256" key="3">
    <source>
        <dbReference type="RuleBase" id="RU363034"/>
    </source>
</evidence>
<dbReference type="PROSITE" id="PS50240">
    <property type="entry name" value="TRYPSIN_DOM"/>
    <property type="match status" value="1"/>
</dbReference>
<feature type="signal peptide" evidence="4">
    <location>
        <begin position="1"/>
        <end position="21"/>
    </location>
</feature>
<gene>
    <name evidence="6" type="ORF">CLUMA_CG011932</name>
</gene>
<dbReference type="CDD" id="cd00190">
    <property type="entry name" value="Tryp_SPc"/>
    <property type="match status" value="1"/>
</dbReference>
<protein>
    <submittedName>
        <fullName evidence="6">CLUMA_CG011932, isoform A</fullName>
    </submittedName>
</protein>
<dbReference type="Pfam" id="PF00089">
    <property type="entry name" value="Trypsin"/>
    <property type="match status" value="1"/>
</dbReference>
<dbReference type="SUPFAM" id="SSF50494">
    <property type="entry name" value="Trypsin-like serine proteases"/>
    <property type="match status" value="1"/>
</dbReference>
<evidence type="ECO:0000313" key="6">
    <source>
        <dbReference type="EMBL" id="CRK98701.1"/>
    </source>
</evidence>
<name>A0A1J1IEL6_9DIPT</name>
<evidence type="ECO:0000256" key="1">
    <source>
        <dbReference type="ARBA" id="ARBA00023157"/>
    </source>
</evidence>
<dbReference type="SMART" id="SM00020">
    <property type="entry name" value="Tryp_SPc"/>
    <property type="match status" value="1"/>
</dbReference>
<accession>A0A1J1IEL6</accession>
<dbReference type="AlphaFoldDB" id="A0A1J1IEL6"/>
<proteinExistence type="inferred from homology"/>
<dbReference type="PRINTS" id="PR00722">
    <property type="entry name" value="CHYMOTRYPSIN"/>
</dbReference>
<dbReference type="EMBL" id="CVRI01000048">
    <property type="protein sequence ID" value="CRK98701.1"/>
    <property type="molecule type" value="Genomic_DNA"/>
</dbReference>
<dbReference type="PANTHER" id="PTHR24250">
    <property type="entry name" value="CHYMOTRYPSIN-RELATED"/>
    <property type="match status" value="1"/>
</dbReference>
<organism evidence="6 7">
    <name type="scientific">Clunio marinus</name>
    <dbReference type="NCBI Taxonomy" id="568069"/>
    <lineage>
        <taxon>Eukaryota</taxon>
        <taxon>Metazoa</taxon>
        <taxon>Ecdysozoa</taxon>
        <taxon>Arthropoda</taxon>
        <taxon>Hexapoda</taxon>
        <taxon>Insecta</taxon>
        <taxon>Pterygota</taxon>
        <taxon>Neoptera</taxon>
        <taxon>Endopterygota</taxon>
        <taxon>Diptera</taxon>
        <taxon>Nematocera</taxon>
        <taxon>Chironomoidea</taxon>
        <taxon>Chironomidae</taxon>
        <taxon>Clunio</taxon>
    </lineage>
</organism>
<dbReference type="PROSITE" id="PS00134">
    <property type="entry name" value="TRYPSIN_HIS"/>
    <property type="match status" value="1"/>
</dbReference>
<keyword evidence="3" id="KW-0378">Hydrolase</keyword>
<evidence type="ECO:0000259" key="5">
    <source>
        <dbReference type="PROSITE" id="PS50240"/>
    </source>
</evidence>
<dbReference type="Proteomes" id="UP000183832">
    <property type="component" value="Unassembled WGS sequence"/>
</dbReference>
<keyword evidence="3" id="KW-0645">Protease</keyword>
<dbReference type="OrthoDB" id="5565075at2759"/>
<dbReference type="InterPro" id="IPR043504">
    <property type="entry name" value="Peptidase_S1_PA_chymotrypsin"/>
</dbReference>
<reference evidence="6 7" key="1">
    <citation type="submission" date="2015-04" db="EMBL/GenBank/DDBJ databases">
        <authorList>
            <person name="Syromyatnikov M.Y."/>
            <person name="Popov V.N."/>
        </authorList>
    </citation>
    <scope>NUCLEOTIDE SEQUENCE [LARGE SCALE GENOMIC DNA]</scope>
</reference>
<feature type="chain" id="PRO_5012181837" evidence="4">
    <location>
        <begin position="22"/>
        <end position="278"/>
    </location>
</feature>
<keyword evidence="4" id="KW-0732">Signal</keyword>
<dbReference type="PROSITE" id="PS00135">
    <property type="entry name" value="TRYPSIN_SER"/>
    <property type="match status" value="1"/>
</dbReference>
<evidence type="ECO:0000256" key="4">
    <source>
        <dbReference type="SAM" id="SignalP"/>
    </source>
</evidence>
<dbReference type="InterPro" id="IPR001314">
    <property type="entry name" value="Peptidase_S1A"/>
</dbReference>
<comment type="similarity">
    <text evidence="2">Belongs to the peptidase S1 family. CLIP subfamily.</text>
</comment>
<dbReference type="InterPro" id="IPR018114">
    <property type="entry name" value="TRYPSIN_HIS"/>
</dbReference>
<keyword evidence="1" id="KW-1015">Disulfide bond</keyword>
<sequence>MKQMLFVFTVITFLYCDFSSAQRRISNSETAKENEFPYMAIVQAGSTTCGGALISDEFVITAAHCLMNLNGNQRKRIIFGINNYYKADDEPQRVEFKNYKYWIHENFTMPSATNDIALIQTPEKIKFSQKVQPLKLSCDERIDGNGKEVSAVISGWGLDENYHPPSVLKKAIMTLISIKDCYKYQPHFVEKITAHHICAFGKKSSGKIDVVSPCDGDSGSPLVAIDTRELIGITSYVKDAEDGIPTRNVCESDQAPAVYVRVTSYHDWIKEKSGIRFC</sequence>
<dbReference type="FunFam" id="2.40.10.10:FF:000068">
    <property type="entry name" value="transmembrane protease serine 2"/>
    <property type="match status" value="1"/>
</dbReference>
<dbReference type="GO" id="GO:0006508">
    <property type="term" value="P:proteolysis"/>
    <property type="evidence" value="ECO:0007669"/>
    <property type="project" value="UniProtKB-KW"/>
</dbReference>
<dbReference type="InterPro" id="IPR009003">
    <property type="entry name" value="Peptidase_S1_PA"/>
</dbReference>
<feature type="domain" description="Peptidase S1" evidence="5">
    <location>
        <begin position="25"/>
        <end position="274"/>
    </location>
</feature>
<evidence type="ECO:0000313" key="7">
    <source>
        <dbReference type="Proteomes" id="UP000183832"/>
    </source>
</evidence>
<dbReference type="InterPro" id="IPR033116">
    <property type="entry name" value="TRYPSIN_SER"/>
</dbReference>
<keyword evidence="3" id="KW-0720">Serine protease</keyword>